<accession>A0A1I6TU37</accession>
<dbReference type="InterPro" id="IPR002505">
    <property type="entry name" value="PTA_PTB"/>
</dbReference>
<gene>
    <name evidence="5" type="ORF">SAMN05444972_11172</name>
</gene>
<dbReference type="NCBIfam" id="NF004472">
    <property type="entry name" value="PRK05805.1"/>
    <property type="match status" value="1"/>
</dbReference>
<name>A0A1I6TU37_9BACL</name>
<dbReference type="PANTHER" id="PTHR43356:SF2">
    <property type="entry name" value="PHOSPHATE ACETYLTRANSFERASE"/>
    <property type="match status" value="1"/>
</dbReference>
<dbReference type="InterPro" id="IPR050500">
    <property type="entry name" value="Phos_Acetyltrans/Butyryltrans"/>
</dbReference>
<protein>
    <submittedName>
        <fullName evidence="5">Phosphate butyryltransferase</fullName>
    </submittedName>
</protein>
<evidence type="ECO:0000256" key="1">
    <source>
        <dbReference type="ARBA" id="ARBA00005656"/>
    </source>
</evidence>
<evidence type="ECO:0000313" key="5">
    <source>
        <dbReference type="EMBL" id="SFS92671.1"/>
    </source>
</evidence>
<evidence type="ECO:0000256" key="2">
    <source>
        <dbReference type="ARBA" id="ARBA00022679"/>
    </source>
</evidence>
<keyword evidence="2 5" id="KW-0808">Transferase</keyword>
<dbReference type="Proteomes" id="UP000198660">
    <property type="component" value="Unassembled WGS sequence"/>
</dbReference>
<dbReference type="PANTHER" id="PTHR43356">
    <property type="entry name" value="PHOSPHATE ACETYLTRANSFERASE"/>
    <property type="match status" value="1"/>
</dbReference>
<dbReference type="InterPro" id="IPR012147">
    <property type="entry name" value="P_Ac_Bu_trans"/>
</dbReference>
<dbReference type="NCBIfam" id="NF006045">
    <property type="entry name" value="PRK08190.1"/>
    <property type="match status" value="1"/>
</dbReference>
<keyword evidence="3" id="KW-0012">Acyltransferase</keyword>
<feature type="domain" description="Phosphate acetyl/butaryl transferase" evidence="4">
    <location>
        <begin position="99"/>
        <end position="313"/>
    </location>
</feature>
<dbReference type="SUPFAM" id="SSF53659">
    <property type="entry name" value="Isocitrate/Isopropylmalate dehydrogenase-like"/>
    <property type="match status" value="1"/>
</dbReference>
<dbReference type="Pfam" id="PF01515">
    <property type="entry name" value="PTA_PTB"/>
    <property type="match status" value="1"/>
</dbReference>
<dbReference type="GO" id="GO:0016746">
    <property type="term" value="F:acyltransferase activity"/>
    <property type="evidence" value="ECO:0007669"/>
    <property type="project" value="UniProtKB-KW"/>
</dbReference>
<dbReference type="Gene3D" id="3.40.718.10">
    <property type="entry name" value="Isopropylmalate Dehydrogenase"/>
    <property type="match status" value="1"/>
</dbReference>
<proteinExistence type="inferred from homology"/>
<reference evidence="6" key="1">
    <citation type="submission" date="2016-10" db="EMBL/GenBank/DDBJ databases">
        <authorList>
            <person name="Varghese N."/>
            <person name="Submissions S."/>
        </authorList>
    </citation>
    <scope>NUCLEOTIDE SEQUENCE [LARGE SCALE GENOMIC DNA]</scope>
    <source>
        <strain evidence="6">DSM 45789</strain>
    </source>
</reference>
<comment type="similarity">
    <text evidence="1">Belongs to the phosphate acetyltransferase and butyryltransferase family.</text>
</comment>
<dbReference type="EMBL" id="FPAA01000011">
    <property type="protein sequence ID" value="SFS92671.1"/>
    <property type="molecule type" value="Genomic_DNA"/>
</dbReference>
<keyword evidence="6" id="KW-1185">Reference proteome</keyword>
<dbReference type="AlphaFoldDB" id="A0A1I6TU37"/>
<organism evidence="5 6">
    <name type="scientific">Marininema halotolerans</name>
    <dbReference type="NCBI Taxonomy" id="1155944"/>
    <lineage>
        <taxon>Bacteria</taxon>
        <taxon>Bacillati</taxon>
        <taxon>Bacillota</taxon>
        <taxon>Bacilli</taxon>
        <taxon>Bacillales</taxon>
        <taxon>Thermoactinomycetaceae</taxon>
        <taxon>Marininema</taxon>
    </lineage>
</organism>
<evidence type="ECO:0000259" key="4">
    <source>
        <dbReference type="Pfam" id="PF01515"/>
    </source>
</evidence>
<dbReference type="PIRSF" id="PIRSF000428">
    <property type="entry name" value="P_Ac_trans"/>
    <property type="match status" value="1"/>
</dbReference>
<evidence type="ECO:0000313" key="6">
    <source>
        <dbReference type="Proteomes" id="UP000198660"/>
    </source>
</evidence>
<evidence type="ECO:0000256" key="3">
    <source>
        <dbReference type="ARBA" id="ARBA00023315"/>
    </source>
</evidence>
<sequence length="321" mass="34661">MIDEVSLSGRIGVQRMERLRSFEQVIHRAESMASVTVAVGAADDREVLEAVLDAKKRGIAHFRLFGDRGKILQLTESIGLTLREGEIFHQPDPMKACIDAVRAVREGDADVVMKGMVHSADFLRAVLNKEAGLRAGKNVLSHVATFEVPGYNRLIHVTDPALNVAPELKEKAQIIRNAIQLCHSLGEALPRVAVLGAVELVNPTMQPTLDAAALAQMSRRKQIQGALIDGPFALDNAISVTAAKHKGIESDVGGRADVLLVPNIEAGNILYKSMVYFAKAKIGALVLGASAPVILTSRADSHEAKLYSIALAVLQADYWKR</sequence>